<sequence>MAFDGITIANIRSELDHTLSGGHLAKIIQPEPDELILTVKNNSKQYRVLLSAGASLPLAYIASENKQAPMNAPNFCMLLRKHLSGGFLKAVTQPGLERVISFHIEHRNELGDLKEYRLVLELMGKHSNLILVNDENKIIDSIKRISFNVSSVREVLPGRDYFIPQTQDKLDPMSISEKKFGEAVFSRETPLFKALYTSLTGFSPVIAEELCTRAGIDADAAADALSEPERLHLYHTFEHLIEDVRTENFAPNIVYKNGEPFEYASLELTQFPNLEKETYDSVSALIEHYYAEKELRTRIRQRSTDLRKIVNTTLERNGRTLSLQEKQMHDTEKREKYRIYGELLNTYGYSLAPGAKEMETINYYTNEPVTVPLDPLLSAAENAKHYFARYNKLKRTAEALSERILGTKSDIEHLESISASLDIARDEADLQEIRDELADYGYLKHKGPAGRKKKEKARPLHYISSDGFDIYVGKNNYQNEQVTFKIGGSNDMWFHANDLPGSHVLVKSDGREIPDSTYEEAGRLAAFYSKAKTAPKVEIDYTLRKNLHKANGGRPGFVVYHTNYSMMSRPDIHDIREADNT</sequence>
<keyword evidence="3 5" id="KW-0694">RNA-binding</keyword>
<dbReference type="HAMAP" id="MF_00844_B">
    <property type="entry name" value="RqcH_B"/>
    <property type="match status" value="1"/>
</dbReference>
<dbReference type="GO" id="GO:0000049">
    <property type="term" value="F:tRNA binding"/>
    <property type="evidence" value="ECO:0007669"/>
    <property type="project" value="UniProtKB-UniRule"/>
</dbReference>
<evidence type="ECO:0000313" key="7">
    <source>
        <dbReference type="EMBL" id="EIM56123.1"/>
    </source>
</evidence>
<name>I5AQQ0_EUBC6</name>
<dbReference type="Gene3D" id="1.10.8.50">
    <property type="match status" value="1"/>
</dbReference>
<dbReference type="EMBL" id="CM001487">
    <property type="protein sequence ID" value="EIM56123.1"/>
    <property type="molecule type" value="Genomic_DNA"/>
</dbReference>
<dbReference type="InterPro" id="IPR008532">
    <property type="entry name" value="NFACT_RNA-bd"/>
</dbReference>
<accession>I5AQQ0</accession>
<evidence type="ECO:0000259" key="6">
    <source>
        <dbReference type="Pfam" id="PF05670"/>
    </source>
</evidence>
<evidence type="ECO:0000256" key="3">
    <source>
        <dbReference type="ARBA" id="ARBA00022884"/>
    </source>
</evidence>
<dbReference type="GO" id="GO:1990112">
    <property type="term" value="C:RQC complex"/>
    <property type="evidence" value="ECO:0007669"/>
    <property type="project" value="TreeGrafter"/>
</dbReference>
<dbReference type="AlphaFoldDB" id="I5AQQ0"/>
<dbReference type="InterPro" id="IPR043682">
    <property type="entry name" value="RqcH_bacterial"/>
</dbReference>
<dbReference type="HOGENOM" id="CLU_022481_2_1_9"/>
<comment type="similarity">
    <text evidence="5">Belongs to the NEMF family.</text>
</comment>
<dbReference type="Pfam" id="PF05833">
    <property type="entry name" value="NFACT_N"/>
    <property type="match status" value="1"/>
</dbReference>
<feature type="domain" description="NFACT RNA-binding" evidence="6">
    <location>
        <begin position="460"/>
        <end position="552"/>
    </location>
</feature>
<evidence type="ECO:0000256" key="1">
    <source>
        <dbReference type="ARBA" id="ARBA00022555"/>
    </source>
</evidence>
<reference evidence="7 8" key="2">
    <citation type="submission" date="2012-02" db="EMBL/GenBank/DDBJ databases">
        <title>Improved High-Quality Draft sequence of Eubacterium cellulosolvens 6.</title>
        <authorList>
            <consortium name="US DOE Joint Genome Institute"/>
            <person name="Lucas S."/>
            <person name="Han J."/>
            <person name="Lapidus A."/>
            <person name="Cheng J.-F."/>
            <person name="Goodwin L."/>
            <person name="Pitluck S."/>
            <person name="Peters L."/>
            <person name="Mikhailova N."/>
            <person name="Gu W."/>
            <person name="Detter J.C."/>
            <person name="Han C."/>
            <person name="Tapia R."/>
            <person name="Land M."/>
            <person name="Hauser L."/>
            <person name="Kyrpides N."/>
            <person name="Ivanova N."/>
            <person name="Pagani I."/>
            <person name="Johnson E."/>
            <person name="Mukhopadhyay B."/>
            <person name="Anderson I."/>
            <person name="Woyke T."/>
        </authorList>
    </citation>
    <scope>NUCLEOTIDE SEQUENCE [LARGE SCALE GENOMIC DNA]</scope>
    <source>
        <strain evidence="7 8">6</strain>
    </source>
</reference>
<gene>
    <name evidence="5" type="primary">rqcH</name>
    <name evidence="7" type="ORF">EubceDRAFT1_0263</name>
</gene>
<dbReference type="PANTHER" id="PTHR15239:SF6">
    <property type="entry name" value="RIBOSOME QUALITY CONTROL COMPLEX SUBUNIT NEMF"/>
    <property type="match status" value="1"/>
</dbReference>
<dbReference type="OrthoDB" id="9766163at2"/>
<dbReference type="InterPro" id="IPR010979">
    <property type="entry name" value="Ribosomal_uS13-like_H2TH"/>
</dbReference>
<evidence type="ECO:0000256" key="5">
    <source>
        <dbReference type="HAMAP-Rule" id="MF_00844"/>
    </source>
</evidence>
<organism evidence="7 8">
    <name type="scientific">Eubacterium cellulosolvens (strain ATCC 43171 / JCM 9499 / 6)</name>
    <name type="common">Cillobacterium cellulosolvens</name>
    <dbReference type="NCBI Taxonomy" id="633697"/>
    <lineage>
        <taxon>Bacteria</taxon>
        <taxon>Bacillati</taxon>
        <taxon>Bacillota</taxon>
        <taxon>Clostridia</taxon>
        <taxon>Eubacteriales</taxon>
        <taxon>Eubacteriaceae</taxon>
        <taxon>Eubacterium</taxon>
    </lineage>
</organism>
<dbReference type="Gene3D" id="2.30.310.10">
    <property type="entry name" value="ibrinogen binding protein from staphylococcus aureus domain"/>
    <property type="match status" value="1"/>
</dbReference>
<evidence type="ECO:0000256" key="4">
    <source>
        <dbReference type="ARBA" id="ARBA00022917"/>
    </source>
</evidence>
<comment type="function">
    <text evidence="5">Key component of the ribosome quality control system (RQC), a ribosome-associated complex that mediates the extraction of incompletely synthesized nascent chains from stalled ribosomes and their subsequent degradation. RqcH recruits Ala-charged tRNA, and with RqcP directs the elongation of stalled nascent chains on 50S ribosomal subunits, leading to non-templated C-terminal alanine extensions (Ala tail). The Ala tail promotes nascent chain degradation. May add between 1 and at least 8 Ala residues. Binds to stalled 50S ribosomal subunits.</text>
</comment>
<dbReference type="Proteomes" id="UP000005753">
    <property type="component" value="Chromosome"/>
</dbReference>
<dbReference type="Pfam" id="PF05670">
    <property type="entry name" value="NFACT-R_1"/>
    <property type="match status" value="1"/>
</dbReference>
<dbReference type="PANTHER" id="PTHR15239">
    <property type="entry name" value="NUCLEAR EXPORT MEDIATOR FACTOR NEMF"/>
    <property type="match status" value="1"/>
</dbReference>
<dbReference type="eggNOG" id="COG1293">
    <property type="taxonomic scope" value="Bacteria"/>
</dbReference>
<keyword evidence="1 5" id="KW-0820">tRNA-binding</keyword>
<keyword evidence="8" id="KW-1185">Reference proteome</keyword>
<evidence type="ECO:0000313" key="8">
    <source>
        <dbReference type="Proteomes" id="UP000005753"/>
    </source>
</evidence>
<proteinExistence type="inferred from homology"/>
<dbReference type="InterPro" id="IPR051608">
    <property type="entry name" value="RQC_Subunit_NEMF"/>
</dbReference>
<protein>
    <recommendedName>
        <fullName evidence="5">Rqc2 homolog RqcH</fullName>
        <shortName evidence="5">RqcH</shortName>
    </recommendedName>
</protein>
<dbReference type="GO" id="GO:0019843">
    <property type="term" value="F:rRNA binding"/>
    <property type="evidence" value="ECO:0007669"/>
    <property type="project" value="UniProtKB-UniRule"/>
</dbReference>
<dbReference type="FunFam" id="2.30.310.10:FF:000004">
    <property type="entry name" value="Fibronectin-binding protein A"/>
    <property type="match status" value="1"/>
</dbReference>
<dbReference type="GO" id="GO:0072344">
    <property type="term" value="P:rescue of stalled ribosome"/>
    <property type="evidence" value="ECO:0007669"/>
    <property type="project" value="UniProtKB-UniRule"/>
</dbReference>
<reference evidence="7 8" key="1">
    <citation type="submission" date="2010-08" db="EMBL/GenBank/DDBJ databases">
        <authorList>
            <consortium name="US DOE Joint Genome Institute (JGI-PGF)"/>
            <person name="Lucas S."/>
            <person name="Copeland A."/>
            <person name="Lapidus A."/>
            <person name="Cheng J.-F."/>
            <person name="Bruce D."/>
            <person name="Goodwin L."/>
            <person name="Pitluck S."/>
            <person name="Land M.L."/>
            <person name="Hauser L."/>
            <person name="Chang Y.-J."/>
            <person name="Anderson I.J."/>
            <person name="Johnson E."/>
            <person name="Mulhopadhyay B."/>
            <person name="Kyrpides N."/>
            <person name="Woyke T.J."/>
        </authorList>
    </citation>
    <scope>NUCLEOTIDE SEQUENCE [LARGE SCALE GENOMIC DNA]</scope>
    <source>
        <strain evidence="7 8">6</strain>
    </source>
</reference>
<dbReference type="GO" id="GO:0043023">
    <property type="term" value="F:ribosomal large subunit binding"/>
    <property type="evidence" value="ECO:0007669"/>
    <property type="project" value="UniProtKB-UniRule"/>
</dbReference>
<keyword evidence="4 5" id="KW-0648">Protein biosynthesis</keyword>
<comment type="subunit">
    <text evidence="5">Associates with stalled 50S ribosomal subunits. Binds to RqcP.</text>
</comment>
<dbReference type="STRING" id="633697.EubceDRAFT1_0263"/>
<keyword evidence="2 5" id="KW-0699">rRNA-binding</keyword>
<evidence type="ECO:0000256" key="2">
    <source>
        <dbReference type="ARBA" id="ARBA00022730"/>
    </source>
</evidence>
<dbReference type="SUPFAM" id="SSF46946">
    <property type="entry name" value="S13-like H2TH domain"/>
    <property type="match status" value="1"/>
</dbReference>